<reference evidence="1" key="1">
    <citation type="submission" date="2019-12" db="EMBL/GenBank/DDBJ databases">
        <title>Genome sequencing and annotation of Brassica cretica.</title>
        <authorList>
            <person name="Studholme D.J."/>
            <person name="Sarris P."/>
        </authorList>
    </citation>
    <scope>NUCLEOTIDE SEQUENCE</scope>
    <source>
        <strain evidence="1">PFS-109/04</strain>
        <tissue evidence="1">Leaf</tissue>
    </source>
</reference>
<evidence type="ECO:0000313" key="2">
    <source>
        <dbReference type="Proteomes" id="UP000712600"/>
    </source>
</evidence>
<name>A0A8S9PKH2_BRACR</name>
<gene>
    <name evidence="1" type="ORF">F2Q69_00046048</name>
</gene>
<accession>A0A8S9PKH2</accession>
<dbReference type="EMBL" id="QGKX02001347">
    <property type="protein sequence ID" value="KAF3522545.1"/>
    <property type="molecule type" value="Genomic_DNA"/>
</dbReference>
<organism evidence="1 2">
    <name type="scientific">Brassica cretica</name>
    <name type="common">Mustard</name>
    <dbReference type="NCBI Taxonomy" id="69181"/>
    <lineage>
        <taxon>Eukaryota</taxon>
        <taxon>Viridiplantae</taxon>
        <taxon>Streptophyta</taxon>
        <taxon>Embryophyta</taxon>
        <taxon>Tracheophyta</taxon>
        <taxon>Spermatophyta</taxon>
        <taxon>Magnoliopsida</taxon>
        <taxon>eudicotyledons</taxon>
        <taxon>Gunneridae</taxon>
        <taxon>Pentapetalae</taxon>
        <taxon>rosids</taxon>
        <taxon>malvids</taxon>
        <taxon>Brassicales</taxon>
        <taxon>Brassicaceae</taxon>
        <taxon>Brassiceae</taxon>
        <taxon>Brassica</taxon>
    </lineage>
</organism>
<comment type="caution">
    <text evidence="1">The sequence shown here is derived from an EMBL/GenBank/DDBJ whole genome shotgun (WGS) entry which is preliminary data.</text>
</comment>
<evidence type="ECO:0000313" key="1">
    <source>
        <dbReference type="EMBL" id="KAF3522545.1"/>
    </source>
</evidence>
<dbReference type="Proteomes" id="UP000712600">
    <property type="component" value="Unassembled WGS sequence"/>
</dbReference>
<protein>
    <submittedName>
        <fullName evidence="1">Uncharacterized protein</fullName>
    </submittedName>
</protein>
<dbReference type="AlphaFoldDB" id="A0A8S9PKH2"/>
<proteinExistence type="predicted"/>
<sequence>MAISMIEFRSAGEASGIGLLGLIKVKRKSRRRRGVRTLEDDQNRSDDAIDRRVKSPKVPQELLSVLKEMRRGLVCFRNREHKRDAAKVVERGTRIQKSQLMLDLTAAMPREKSDQSLSLQPLQPETKFVKLWGSDISAREDSCLCAAGDYQRSLASPIKLSLASQMSKTKTFGRNGDKGLRIDVEEEIRRASSSVREMVPHCRLLQALIQAPKGTEENRGHDQYGVSSRSTHGHRPQTFELLERPRLNLCLFLCLNKTLLSFL</sequence>